<evidence type="ECO:0000313" key="4">
    <source>
        <dbReference type="Proteomes" id="UP000655588"/>
    </source>
</evidence>
<dbReference type="PANTHER" id="PTHR17469:SF15">
    <property type="entry name" value="ITPR-INTERACTING DOMAIN-CONTAINING PROTEIN"/>
    <property type="match status" value="1"/>
</dbReference>
<sequence length="615" mass="70560">MDSENTRKETIIKVTDWLRGIWEMRRQTGPVQQWIDSIPSPIKSNFSMKNENQGESSKKPNISLASTEPKDIPYSIRTKEQLTMTMSAPINVPNTTSNNTIGPTLPSSLPHKLVRDLSLQSDSSHCSSVESLLELRKADPEAILLGLGFGGCSSSPQENGSFSRIPKRFLQPSKLKGIAINDFMKQQQETSESFDSVSLGYRGLTGSPYVAPSEIVQKIMQRLREHENHEHDPHAVYNSYEQYNPLYCDGTFSVLSPDNRQFLERPRSKSPDMRNKRMIIGQKSFAFGHDGDLIEINPNAKRSFESIPNNDFNVVENSKLSNDLGDNNKIFKQTAVQEVEKILLKRLSSDDGTEFNDIDVNLSIQMFEDCKDAQNELNKNVKRCNKDISSNIISANISDIRRASDGFYDMKDRKISVINKRRYSDGFMQTIDRIDDTALARRRKTLKRQTTINDTDAANYLNFCKSDMPQCKGLEYNLNENFCDIYKRKNISTKSIRNIDKKTEFKNETKKFDVYKKCVQKLSENTHRSEDNNLNKKKECNKEKNEYIDEIQLGEQVCIDKEETNCCCCSGTKKYWKKMEKIIQENKNLTKSRKEMVEIQEMLSSVLSVRLEPGF</sequence>
<dbReference type="Proteomes" id="UP000655588">
    <property type="component" value="Unassembled WGS sequence"/>
</dbReference>
<dbReference type="GO" id="GO:0005102">
    <property type="term" value="F:signaling receptor binding"/>
    <property type="evidence" value="ECO:0007669"/>
    <property type="project" value="InterPro"/>
</dbReference>
<dbReference type="PANTHER" id="PTHR17469">
    <property type="entry name" value="SPERM SPECIFIC ANTIGEN 2-RELATED"/>
    <property type="match status" value="1"/>
</dbReference>
<dbReference type="SMART" id="SM01257">
    <property type="entry name" value="KRAP_IP3R_bind"/>
    <property type="match status" value="1"/>
</dbReference>
<evidence type="ECO:0000259" key="2">
    <source>
        <dbReference type="SMART" id="SM01257"/>
    </source>
</evidence>
<dbReference type="EMBL" id="WNWW01000195">
    <property type="protein sequence ID" value="KAF3428832.1"/>
    <property type="molecule type" value="Genomic_DNA"/>
</dbReference>
<protein>
    <recommendedName>
        <fullName evidence="2">ITPR-interacting domain-containing protein</fullName>
    </recommendedName>
</protein>
<keyword evidence="4" id="KW-1185">Reference proteome</keyword>
<comment type="caution">
    <text evidence="3">The sequence shown here is derived from an EMBL/GenBank/DDBJ whole genome shotgun (WGS) entry which is preliminary data.</text>
</comment>
<feature type="compositionally biased region" description="Polar residues" evidence="1">
    <location>
        <begin position="42"/>
        <end position="66"/>
    </location>
</feature>
<evidence type="ECO:0000256" key="1">
    <source>
        <dbReference type="SAM" id="MobiDB-lite"/>
    </source>
</evidence>
<dbReference type="InterPro" id="IPR043444">
    <property type="entry name" value="TESPA1-like"/>
</dbReference>
<proteinExistence type="predicted"/>
<reference evidence="3" key="1">
    <citation type="submission" date="2019-11" db="EMBL/GenBank/DDBJ databases">
        <title>The nuclear and mitochondrial genomes of Frieseomelitta varia - a highly eusocial stingless bee (Meliponini) with a permanently sterile worker caste.</title>
        <authorList>
            <person name="Freitas F.C.P."/>
            <person name="Lourenco A.P."/>
            <person name="Nunes F.M.F."/>
            <person name="Paschoal A.R."/>
            <person name="Abreu F.C.P."/>
            <person name="Barbin F.O."/>
            <person name="Bataglia L."/>
            <person name="Cardoso-Junior C.A.M."/>
            <person name="Cervoni M.S."/>
            <person name="Silva S.R."/>
            <person name="Dalarmi F."/>
            <person name="Del Lama M.A."/>
            <person name="Depintor T.S."/>
            <person name="Ferreira K.M."/>
            <person name="Goria P.S."/>
            <person name="Jaskot M.C."/>
            <person name="Lago D.C."/>
            <person name="Luna-Lucena D."/>
            <person name="Moda L.M."/>
            <person name="Nascimento L."/>
            <person name="Pedrino M."/>
            <person name="Rabico F.O."/>
            <person name="Sanches F.C."/>
            <person name="Santos D.E."/>
            <person name="Santos C.G."/>
            <person name="Vieira J."/>
            <person name="Lopes T.F."/>
            <person name="Barchuk A.R."/>
            <person name="Hartfelder K."/>
            <person name="Simoes Z.L.P."/>
            <person name="Bitondi M.M.G."/>
            <person name="Pinheiro D.G."/>
        </authorList>
    </citation>
    <scope>NUCLEOTIDE SEQUENCE</scope>
    <source>
        <strain evidence="3">USP_RPSP 00005682</strain>
        <tissue evidence="3">Whole individual</tissue>
    </source>
</reference>
<accession>A0A833W9M9</accession>
<dbReference type="AlphaFoldDB" id="A0A833W9M9"/>
<organism evidence="3 4">
    <name type="scientific">Frieseomelitta varia</name>
    <dbReference type="NCBI Taxonomy" id="561572"/>
    <lineage>
        <taxon>Eukaryota</taxon>
        <taxon>Metazoa</taxon>
        <taxon>Ecdysozoa</taxon>
        <taxon>Arthropoda</taxon>
        <taxon>Hexapoda</taxon>
        <taxon>Insecta</taxon>
        <taxon>Pterygota</taxon>
        <taxon>Neoptera</taxon>
        <taxon>Endopterygota</taxon>
        <taxon>Hymenoptera</taxon>
        <taxon>Apocrita</taxon>
        <taxon>Aculeata</taxon>
        <taxon>Apoidea</taxon>
        <taxon>Anthophila</taxon>
        <taxon>Apidae</taxon>
        <taxon>Frieseomelitta</taxon>
    </lineage>
</organism>
<name>A0A833W9M9_9HYME</name>
<dbReference type="InterPro" id="IPR029325">
    <property type="entry name" value="ITPR-bd"/>
</dbReference>
<feature type="region of interest" description="Disordered" evidence="1">
    <location>
        <begin position="40"/>
        <end position="70"/>
    </location>
</feature>
<evidence type="ECO:0000313" key="3">
    <source>
        <dbReference type="EMBL" id="KAF3428832.1"/>
    </source>
</evidence>
<dbReference type="OrthoDB" id="6088188at2759"/>
<dbReference type="Pfam" id="PF14722">
    <property type="entry name" value="KRAP_IP3R_bind"/>
    <property type="match status" value="1"/>
</dbReference>
<feature type="domain" description="ITPR-interacting" evidence="2">
    <location>
        <begin position="111"/>
        <end position="271"/>
    </location>
</feature>
<gene>
    <name evidence="3" type="ORF">E2986_06846</name>
</gene>